<comment type="caution">
    <text evidence="2">The sequence shown here is derived from an EMBL/GenBank/DDBJ whole genome shotgun (WGS) entry which is preliminary data.</text>
</comment>
<dbReference type="SUPFAM" id="SSF52200">
    <property type="entry name" value="Toll/Interleukin receptor TIR domain"/>
    <property type="match status" value="1"/>
</dbReference>
<gene>
    <name evidence="2" type="ORF">OSH00_09110</name>
</gene>
<sequence>MTELNDDIPPKVFISYSHDSEEHKHWVIQLATRLRSNGVDVILDTWNTKLGSDLACFMEQGLSQSQRIICICSDNYLLKANNGKGGAGYEKQIMTAELIIDQNTDWIIPLVINNSSDKKTPTFLGGRKYINFEDPKLYEIRYEELLRDILNVPVLPIPPIGKNPFKVIKEFSQQKFLPTNEKYVSPSVFGKITFDYSNNNGCYFIGQDELAFEINFSKASNKSIYLYNDPSNIKTLAIAKGINKITDIVDARSYDTSSRTRCPKVNEIVILQNLNGFYAAIKILSIKDDSRGDECDEVTFEYFIQTNGSPNFLHE</sequence>
<evidence type="ECO:0000259" key="1">
    <source>
        <dbReference type="PROSITE" id="PS51534"/>
    </source>
</evidence>
<name>A0A9X3IGM9_9GAMM</name>
<evidence type="ECO:0000313" key="2">
    <source>
        <dbReference type="EMBL" id="MCX5467902.1"/>
    </source>
</evidence>
<keyword evidence="3" id="KW-1185">Reference proteome</keyword>
<dbReference type="EMBL" id="JAPKMY010000003">
    <property type="protein sequence ID" value="MCX5467902.1"/>
    <property type="molecule type" value="Genomic_DNA"/>
</dbReference>
<reference evidence="2" key="1">
    <citation type="submission" date="2022-11" db="EMBL/GenBank/DDBJ databases">
        <title>Biodiversity and phylogenetic relationships of bacteria.</title>
        <authorList>
            <person name="Machado R.A.R."/>
            <person name="Bhat A."/>
            <person name="Loulou A."/>
            <person name="Kallel S."/>
        </authorList>
    </citation>
    <scope>NUCLEOTIDE SEQUENCE</scope>
    <source>
        <strain evidence="2">A-IN1</strain>
    </source>
</reference>
<dbReference type="Proteomes" id="UP001146019">
    <property type="component" value="Unassembled WGS sequence"/>
</dbReference>
<dbReference type="Pfam" id="PF13676">
    <property type="entry name" value="TIR_2"/>
    <property type="match status" value="1"/>
</dbReference>
<dbReference type="RefSeq" id="WP_266130143.1">
    <property type="nucleotide sequence ID" value="NZ_JAPKMY010000003.1"/>
</dbReference>
<proteinExistence type="predicted"/>
<dbReference type="InterPro" id="IPR035897">
    <property type="entry name" value="Toll_tir_struct_dom_sf"/>
</dbReference>
<dbReference type="InterPro" id="IPR000157">
    <property type="entry name" value="TIR_dom"/>
</dbReference>
<dbReference type="PROSITE" id="PS51534">
    <property type="entry name" value="SEFIR"/>
    <property type="match status" value="1"/>
</dbReference>
<dbReference type="Gene3D" id="3.40.50.10140">
    <property type="entry name" value="Toll/interleukin-1 receptor homology (TIR) domain"/>
    <property type="match status" value="1"/>
</dbReference>
<keyword evidence="2" id="KW-0675">Receptor</keyword>
<accession>A0A9X3IGM9</accession>
<organism evidence="2 3">
    <name type="scientific">Acinetobacter nematophilus</name>
    <dbReference type="NCBI Taxonomy" id="2994642"/>
    <lineage>
        <taxon>Bacteria</taxon>
        <taxon>Pseudomonadati</taxon>
        <taxon>Pseudomonadota</taxon>
        <taxon>Gammaproteobacteria</taxon>
        <taxon>Moraxellales</taxon>
        <taxon>Moraxellaceae</taxon>
        <taxon>Acinetobacter</taxon>
    </lineage>
</organism>
<evidence type="ECO:0000313" key="3">
    <source>
        <dbReference type="Proteomes" id="UP001146019"/>
    </source>
</evidence>
<dbReference type="AlphaFoldDB" id="A0A9X3IGM9"/>
<protein>
    <submittedName>
        <fullName evidence="2">Toll/interleukin-1 receptor domain-containing protein</fullName>
    </submittedName>
</protein>
<dbReference type="GO" id="GO:0007165">
    <property type="term" value="P:signal transduction"/>
    <property type="evidence" value="ECO:0007669"/>
    <property type="project" value="InterPro"/>
</dbReference>
<feature type="domain" description="SEFIR" evidence="1">
    <location>
        <begin position="9"/>
        <end position="141"/>
    </location>
</feature>
<dbReference type="InterPro" id="IPR013568">
    <property type="entry name" value="SEFIR_dom"/>
</dbReference>